<evidence type="ECO:0000313" key="2">
    <source>
        <dbReference type="Proteomes" id="UP001497700"/>
    </source>
</evidence>
<protein>
    <submittedName>
        <fullName evidence="1">Uncharacterized protein</fullName>
    </submittedName>
</protein>
<proteinExistence type="predicted"/>
<reference evidence="1 2" key="1">
    <citation type="journal article" date="2022" name="New Phytol.">
        <title>Ecological generalism drives hyperdiversity of secondary metabolite gene clusters in xylarialean endophytes.</title>
        <authorList>
            <person name="Franco M.E.E."/>
            <person name="Wisecaver J.H."/>
            <person name="Arnold A.E."/>
            <person name="Ju Y.M."/>
            <person name="Slot J.C."/>
            <person name="Ahrendt S."/>
            <person name="Moore L.P."/>
            <person name="Eastman K.E."/>
            <person name="Scott K."/>
            <person name="Konkel Z."/>
            <person name="Mondo S.J."/>
            <person name="Kuo A."/>
            <person name="Hayes R.D."/>
            <person name="Haridas S."/>
            <person name="Andreopoulos B."/>
            <person name="Riley R."/>
            <person name="LaButti K."/>
            <person name="Pangilinan J."/>
            <person name="Lipzen A."/>
            <person name="Amirebrahimi M."/>
            <person name="Yan J."/>
            <person name="Adam C."/>
            <person name="Keymanesh K."/>
            <person name="Ng V."/>
            <person name="Louie K."/>
            <person name="Northen T."/>
            <person name="Drula E."/>
            <person name="Henrissat B."/>
            <person name="Hsieh H.M."/>
            <person name="Youens-Clark K."/>
            <person name="Lutzoni F."/>
            <person name="Miadlikowska J."/>
            <person name="Eastwood D.C."/>
            <person name="Hamelin R.C."/>
            <person name="Grigoriev I.V."/>
            <person name="U'Ren J.M."/>
        </authorList>
    </citation>
    <scope>NUCLEOTIDE SEQUENCE [LARGE SCALE GENOMIC DNA]</scope>
    <source>
        <strain evidence="1 2">CBS 119005</strain>
    </source>
</reference>
<gene>
    <name evidence="1" type="ORF">F4820DRAFT_452498</name>
</gene>
<sequence>MDDVCKAYVSDQPCAKSQHKYDEYPYRLCDYCTTHHHQERSLYSFYKLQEKMAEEARRAASAASLSPDVYIKCKLFARAHKLLTITILARNLHTEWFFKNDRDEKHDLYVRQLCSDRVHLEDNIFGVTSLFRAKAGQVCGAASRQQLQR</sequence>
<comment type="caution">
    <text evidence="1">The sequence shown here is derived from an EMBL/GenBank/DDBJ whole genome shotgun (WGS) entry which is preliminary data.</text>
</comment>
<evidence type="ECO:0000313" key="1">
    <source>
        <dbReference type="EMBL" id="KAI4860865.1"/>
    </source>
</evidence>
<accession>A0ACB9YP99</accession>
<organism evidence="1 2">
    <name type="scientific">Hypoxylon rubiginosum</name>
    <dbReference type="NCBI Taxonomy" id="110542"/>
    <lineage>
        <taxon>Eukaryota</taxon>
        <taxon>Fungi</taxon>
        <taxon>Dikarya</taxon>
        <taxon>Ascomycota</taxon>
        <taxon>Pezizomycotina</taxon>
        <taxon>Sordariomycetes</taxon>
        <taxon>Xylariomycetidae</taxon>
        <taxon>Xylariales</taxon>
        <taxon>Hypoxylaceae</taxon>
        <taxon>Hypoxylon</taxon>
    </lineage>
</organism>
<keyword evidence="2" id="KW-1185">Reference proteome</keyword>
<name>A0ACB9YP99_9PEZI</name>
<dbReference type="Proteomes" id="UP001497700">
    <property type="component" value="Unassembled WGS sequence"/>
</dbReference>
<dbReference type="EMBL" id="MU393570">
    <property type="protein sequence ID" value="KAI4860865.1"/>
    <property type="molecule type" value="Genomic_DNA"/>
</dbReference>